<accession>A0A9P8E6I6</accession>
<evidence type="ECO:0000313" key="2">
    <source>
        <dbReference type="EMBL" id="KAG9681924.1"/>
    </source>
</evidence>
<evidence type="ECO:0000313" key="3">
    <source>
        <dbReference type="Proteomes" id="UP000779574"/>
    </source>
</evidence>
<proteinExistence type="predicted"/>
<dbReference type="EMBL" id="JAHFXF010000836">
    <property type="protein sequence ID" value="KAG9681924.1"/>
    <property type="molecule type" value="Genomic_DNA"/>
</dbReference>
<organism evidence="2 3">
    <name type="scientific">Aureobasidium melanogenum</name>
    <name type="common">Aureobasidium pullulans var. melanogenum</name>
    <dbReference type="NCBI Taxonomy" id="46634"/>
    <lineage>
        <taxon>Eukaryota</taxon>
        <taxon>Fungi</taxon>
        <taxon>Dikarya</taxon>
        <taxon>Ascomycota</taxon>
        <taxon>Pezizomycotina</taxon>
        <taxon>Dothideomycetes</taxon>
        <taxon>Dothideomycetidae</taxon>
        <taxon>Dothideales</taxon>
        <taxon>Saccotheciaceae</taxon>
        <taxon>Aureobasidium</taxon>
    </lineage>
</organism>
<dbReference type="OrthoDB" id="3867569at2759"/>
<sequence length="160" mass="18547">MSTWNQLYDLRPLLHTPPAEPTSKQQHSYITCKPYKRYDSDTSSISSAEGIDDFDTPIWWDILDHEEEEAISRYKKFLREQLAKGQSLKKQEEPEGMMSRVQAKSKPAQTTKTVSLPERCKEKSDHTHIVEKMQNSRDLAGPVEFCFWSMNGQECRCGKC</sequence>
<name>A0A9P8E6I6_AURME</name>
<comment type="caution">
    <text evidence="2">The sequence shown here is derived from an EMBL/GenBank/DDBJ whole genome shotgun (WGS) entry which is preliminary data.</text>
</comment>
<feature type="region of interest" description="Disordered" evidence="1">
    <location>
        <begin position="85"/>
        <end position="124"/>
    </location>
</feature>
<reference evidence="2" key="1">
    <citation type="journal article" date="2021" name="J Fungi (Basel)">
        <title>Virulence traits and population genomics of the black yeast Aureobasidium melanogenum.</title>
        <authorList>
            <person name="Cernosa A."/>
            <person name="Sun X."/>
            <person name="Gostincar C."/>
            <person name="Fang C."/>
            <person name="Gunde-Cimerman N."/>
            <person name="Song Z."/>
        </authorList>
    </citation>
    <scope>NUCLEOTIDE SEQUENCE</scope>
    <source>
        <strain evidence="2">EXF-9911</strain>
    </source>
</reference>
<evidence type="ECO:0000256" key="1">
    <source>
        <dbReference type="SAM" id="MobiDB-lite"/>
    </source>
</evidence>
<protein>
    <submittedName>
        <fullName evidence="2">Uncharacterized protein</fullName>
    </submittedName>
</protein>
<reference evidence="2" key="2">
    <citation type="submission" date="2021-08" db="EMBL/GenBank/DDBJ databases">
        <authorList>
            <person name="Gostincar C."/>
            <person name="Sun X."/>
            <person name="Song Z."/>
            <person name="Gunde-Cimerman N."/>
        </authorList>
    </citation>
    <scope>NUCLEOTIDE SEQUENCE</scope>
    <source>
        <strain evidence="2">EXF-9911</strain>
    </source>
</reference>
<gene>
    <name evidence="2" type="ORF">KCU76_g14155</name>
</gene>
<dbReference type="Proteomes" id="UP000779574">
    <property type="component" value="Unassembled WGS sequence"/>
</dbReference>
<dbReference type="AlphaFoldDB" id="A0A9P8E6I6"/>
<feature type="non-terminal residue" evidence="2">
    <location>
        <position position="160"/>
    </location>
</feature>